<dbReference type="Proteomes" id="UP001382935">
    <property type="component" value="Chromosome"/>
</dbReference>
<evidence type="ECO:0000256" key="1">
    <source>
        <dbReference type="SAM" id="MobiDB-lite"/>
    </source>
</evidence>
<dbReference type="PROSITE" id="PS51257">
    <property type="entry name" value="PROKAR_LIPOPROTEIN"/>
    <property type="match status" value="1"/>
</dbReference>
<dbReference type="RefSeq" id="WP_338505278.1">
    <property type="nucleotide sequence ID" value="NZ_CP145607.1"/>
</dbReference>
<gene>
    <name evidence="2" type="ORF">V6R86_13620</name>
</gene>
<evidence type="ECO:0008006" key="4">
    <source>
        <dbReference type="Google" id="ProtNLM"/>
    </source>
</evidence>
<evidence type="ECO:0000313" key="2">
    <source>
        <dbReference type="EMBL" id="WWM71678.1"/>
    </source>
</evidence>
<accession>A0ABZ2G4X8</accession>
<evidence type="ECO:0000313" key="3">
    <source>
        <dbReference type="Proteomes" id="UP001382935"/>
    </source>
</evidence>
<protein>
    <recommendedName>
        <fullName evidence="4">Circumsporozoite protein</fullName>
    </recommendedName>
</protein>
<keyword evidence="3" id="KW-1185">Reference proteome</keyword>
<sequence length="83" mass="8323">MIRLAPPLAALLLLAACGDKQPATVNEAVSDSGLEQENVVAGDVTAIDAATADDAQMANDMAPPALDEEGNNSAGNNSSDNEA</sequence>
<organism evidence="2 3">
    <name type="scientific">Sphingomonas kaistensis</name>
    <dbReference type="NCBI Taxonomy" id="298708"/>
    <lineage>
        <taxon>Bacteria</taxon>
        <taxon>Pseudomonadati</taxon>
        <taxon>Pseudomonadota</taxon>
        <taxon>Alphaproteobacteria</taxon>
        <taxon>Sphingomonadales</taxon>
        <taxon>Sphingomonadaceae</taxon>
        <taxon>Sphingomonas</taxon>
    </lineage>
</organism>
<reference evidence="2 3" key="1">
    <citation type="submission" date="2024-02" db="EMBL/GenBank/DDBJ databases">
        <title>Full genome sequence of Sphingomonas kaistensis.</title>
        <authorList>
            <person name="Poletto B.L."/>
            <person name="Silva G."/>
            <person name="Galante D."/>
            <person name="Campos K.R."/>
            <person name="Santos M.B.N."/>
            <person name="Sacchi C.T."/>
        </authorList>
    </citation>
    <scope>NUCLEOTIDE SEQUENCE [LARGE SCALE GENOMIC DNA]</scope>
    <source>
        <strain evidence="2 3">MA4R</strain>
    </source>
</reference>
<name>A0ABZ2G4X8_9SPHN</name>
<dbReference type="EMBL" id="CP145607">
    <property type="protein sequence ID" value="WWM71678.1"/>
    <property type="molecule type" value="Genomic_DNA"/>
</dbReference>
<proteinExistence type="predicted"/>
<feature type="region of interest" description="Disordered" evidence="1">
    <location>
        <begin position="52"/>
        <end position="83"/>
    </location>
</feature>